<evidence type="ECO:0000259" key="3">
    <source>
        <dbReference type="PROSITE" id="PS50110"/>
    </source>
</evidence>
<evidence type="ECO:0000313" key="5">
    <source>
        <dbReference type="Proteomes" id="UP000198417"/>
    </source>
</evidence>
<dbReference type="InterPro" id="IPR011006">
    <property type="entry name" value="CheY-like_superfamily"/>
</dbReference>
<evidence type="ECO:0000256" key="1">
    <source>
        <dbReference type="ARBA" id="ARBA00022553"/>
    </source>
</evidence>
<dbReference type="GO" id="GO:0000160">
    <property type="term" value="P:phosphorelay signal transduction system"/>
    <property type="evidence" value="ECO:0007669"/>
    <property type="project" value="InterPro"/>
</dbReference>
<dbReference type="InterPro" id="IPR050595">
    <property type="entry name" value="Bact_response_regulator"/>
</dbReference>
<accession>A0A238WHT1</accession>
<dbReference type="InterPro" id="IPR001789">
    <property type="entry name" value="Sig_transdc_resp-reg_receiver"/>
</dbReference>
<gene>
    <name evidence="4" type="ORF">SAMN06265370_10617</name>
</gene>
<feature type="modified residue" description="4-aspartylphosphate" evidence="2">
    <location>
        <position position="66"/>
    </location>
</feature>
<dbReference type="AlphaFoldDB" id="A0A238WHT1"/>
<dbReference type="SUPFAM" id="SSF52172">
    <property type="entry name" value="CheY-like"/>
    <property type="match status" value="1"/>
</dbReference>
<evidence type="ECO:0000256" key="2">
    <source>
        <dbReference type="PROSITE-ProRule" id="PRU00169"/>
    </source>
</evidence>
<feature type="domain" description="Response regulatory" evidence="3">
    <location>
        <begin position="15"/>
        <end position="133"/>
    </location>
</feature>
<evidence type="ECO:0000313" key="4">
    <source>
        <dbReference type="EMBL" id="SNR46125.1"/>
    </source>
</evidence>
<dbReference type="PANTHER" id="PTHR44591">
    <property type="entry name" value="STRESS RESPONSE REGULATOR PROTEIN 1"/>
    <property type="match status" value="1"/>
</dbReference>
<sequence length="141" mass="15705">MYWSTKDFMAAPEFNCLVIEDTVVDRMIMKSVLTKLGRSCDVTFALSLADARVKLSERSYAIIFLDNALPDGNGADFVLELAAHKIWKNTPVVMVTDFPSPFMYAKAKAQNVVAIWTKEQFDWAAVNALFAKYVGGARRGA</sequence>
<dbReference type="SMART" id="SM00448">
    <property type="entry name" value="REC"/>
    <property type="match status" value="1"/>
</dbReference>
<dbReference type="PANTHER" id="PTHR44591:SF3">
    <property type="entry name" value="RESPONSE REGULATORY DOMAIN-CONTAINING PROTEIN"/>
    <property type="match status" value="1"/>
</dbReference>
<keyword evidence="5" id="KW-1185">Reference proteome</keyword>
<dbReference type="EMBL" id="FZNN01000006">
    <property type="protein sequence ID" value="SNR46125.1"/>
    <property type="molecule type" value="Genomic_DNA"/>
</dbReference>
<dbReference type="CDD" id="cd00156">
    <property type="entry name" value="REC"/>
    <property type="match status" value="1"/>
</dbReference>
<dbReference type="Proteomes" id="UP000198417">
    <property type="component" value="Unassembled WGS sequence"/>
</dbReference>
<protein>
    <submittedName>
        <fullName evidence="4">Response regulator receiver domain-containing protein</fullName>
    </submittedName>
</protein>
<name>A0A238WHT1_9RHOB</name>
<dbReference type="PROSITE" id="PS50110">
    <property type="entry name" value="RESPONSE_REGULATORY"/>
    <property type="match status" value="1"/>
</dbReference>
<dbReference type="Pfam" id="PF00072">
    <property type="entry name" value="Response_reg"/>
    <property type="match status" value="1"/>
</dbReference>
<proteinExistence type="predicted"/>
<keyword evidence="1 2" id="KW-0597">Phosphoprotein</keyword>
<dbReference type="Gene3D" id="3.40.50.2300">
    <property type="match status" value="1"/>
</dbReference>
<organism evidence="4 5">
    <name type="scientific">Puniceibacterium sediminis</name>
    <dbReference type="NCBI Taxonomy" id="1608407"/>
    <lineage>
        <taxon>Bacteria</taxon>
        <taxon>Pseudomonadati</taxon>
        <taxon>Pseudomonadota</taxon>
        <taxon>Alphaproteobacteria</taxon>
        <taxon>Rhodobacterales</taxon>
        <taxon>Paracoccaceae</taxon>
        <taxon>Puniceibacterium</taxon>
    </lineage>
</organism>
<reference evidence="4 5" key="1">
    <citation type="submission" date="2017-06" db="EMBL/GenBank/DDBJ databases">
        <authorList>
            <person name="Kim H.J."/>
            <person name="Triplett B.A."/>
        </authorList>
    </citation>
    <scope>NUCLEOTIDE SEQUENCE [LARGE SCALE GENOMIC DNA]</scope>
    <source>
        <strain evidence="4 5">DSM 29052</strain>
    </source>
</reference>